<dbReference type="EMBL" id="CAJSTJ010000152">
    <property type="protein sequence ID" value="CAG7563071.1"/>
    <property type="molecule type" value="Genomic_DNA"/>
</dbReference>
<dbReference type="InterPro" id="IPR049326">
    <property type="entry name" value="Rhodopsin_dom_fungi"/>
</dbReference>
<feature type="transmembrane region" description="Helical" evidence="6">
    <location>
        <begin position="168"/>
        <end position="193"/>
    </location>
</feature>
<sequence length="404" mass="45250">MAVGGDGHWVLASMWAMTLVTFIFVLLRAYTRIYVVKSFGVDDHVYNLAFVSLDPPLQSRVSLTVPVIGLSAYEHHIHDYRPDDLPLAMLYEAASQTFAILGMSIAKASLGLFLLRLVKERWHKIAIWSMMTCLFAASVCVCFVYWFQCTPPQYLWDRRIPGRCTIDTAPVALTLCIFCVVADFFFAGFPWLFIIGLQMKMKEKIVILSSFSLVLEHSVLSGLWKFPNSLVQTTPVCATLPLPTSTNMCQEDPMGLIVWTAAEITVTMVCIAIPVCRPLYKKYFRKWTTRNSSNYPEHNSGASYPLQTIGGGIIPAKRADRNGSGDASDTHDKIMREHERKLGIGSSLSRTKVYPKGNGRFHGDDQSEEEILGPEFRRSQMLDLGAQGGGTQLKREITTSERSI</sequence>
<evidence type="ECO:0000256" key="4">
    <source>
        <dbReference type="ARBA" id="ARBA00023136"/>
    </source>
</evidence>
<keyword evidence="2 6" id="KW-0812">Transmembrane</keyword>
<keyword evidence="3 6" id="KW-1133">Transmembrane helix</keyword>
<proteinExistence type="inferred from homology"/>
<evidence type="ECO:0000313" key="8">
    <source>
        <dbReference type="EMBL" id="CAG7563071.1"/>
    </source>
</evidence>
<feature type="transmembrane region" description="Helical" evidence="6">
    <location>
        <begin position="205"/>
        <end position="224"/>
    </location>
</feature>
<evidence type="ECO:0000256" key="2">
    <source>
        <dbReference type="ARBA" id="ARBA00022692"/>
    </source>
</evidence>
<protein>
    <recommendedName>
        <fullName evidence="7">Rhodopsin domain-containing protein</fullName>
    </recommendedName>
</protein>
<reference evidence="8" key="1">
    <citation type="submission" date="2021-05" db="EMBL/GenBank/DDBJ databases">
        <authorList>
            <person name="Khan N."/>
        </authorList>
    </citation>
    <scope>NUCLEOTIDE SEQUENCE</scope>
</reference>
<feature type="transmembrane region" description="Helical" evidence="6">
    <location>
        <begin position="98"/>
        <end position="118"/>
    </location>
</feature>
<dbReference type="Pfam" id="PF20684">
    <property type="entry name" value="Fung_rhodopsin"/>
    <property type="match status" value="1"/>
</dbReference>
<accession>A0A8J2IVP6</accession>
<name>A0A8J2IVP6_FUSEQ</name>
<evidence type="ECO:0000259" key="7">
    <source>
        <dbReference type="Pfam" id="PF20684"/>
    </source>
</evidence>
<evidence type="ECO:0000256" key="3">
    <source>
        <dbReference type="ARBA" id="ARBA00022989"/>
    </source>
</evidence>
<gene>
    <name evidence="8" type="ORF">FEQUK3_LOCUS8806</name>
</gene>
<feature type="transmembrane region" description="Helical" evidence="6">
    <location>
        <begin position="9"/>
        <end position="30"/>
    </location>
</feature>
<organism evidence="8 9">
    <name type="scientific">Fusarium equiseti</name>
    <name type="common">Fusarium scirpi</name>
    <dbReference type="NCBI Taxonomy" id="61235"/>
    <lineage>
        <taxon>Eukaryota</taxon>
        <taxon>Fungi</taxon>
        <taxon>Dikarya</taxon>
        <taxon>Ascomycota</taxon>
        <taxon>Pezizomycotina</taxon>
        <taxon>Sordariomycetes</taxon>
        <taxon>Hypocreomycetidae</taxon>
        <taxon>Hypocreales</taxon>
        <taxon>Nectriaceae</taxon>
        <taxon>Fusarium</taxon>
        <taxon>Fusarium incarnatum-equiseti species complex</taxon>
    </lineage>
</organism>
<dbReference type="InterPro" id="IPR052337">
    <property type="entry name" value="SAT4-like"/>
</dbReference>
<dbReference type="PANTHER" id="PTHR33048">
    <property type="entry name" value="PTH11-LIKE INTEGRAL MEMBRANE PROTEIN (AFU_ORTHOLOGUE AFUA_5G11245)"/>
    <property type="match status" value="1"/>
</dbReference>
<dbReference type="Proteomes" id="UP000693738">
    <property type="component" value="Unassembled WGS sequence"/>
</dbReference>
<comment type="similarity">
    <text evidence="5">Belongs to the SAT4 family.</text>
</comment>
<dbReference type="PANTHER" id="PTHR33048:SF93">
    <property type="entry name" value="INTEGRAL MEMBRANE PROTEIN"/>
    <property type="match status" value="1"/>
</dbReference>
<dbReference type="AlphaFoldDB" id="A0A8J2IVP6"/>
<feature type="transmembrane region" description="Helical" evidence="6">
    <location>
        <begin position="125"/>
        <end position="148"/>
    </location>
</feature>
<keyword evidence="4 6" id="KW-0472">Membrane</keyword>
<evidence type="ECO:0000313" key="9">
    <source>
        <dbReference type="Proteomes" id="UP000693738"/>
    </source>
</evidence>
<feature type="domain" description="Rhodopsin" evidence="7">
    <location>
        <begin position="27"/>
        <end position="282"/>
    </location>
</feature>
<dbReference type="GO" id="GO:0016020">
    <property type="term" value="C:membrane"/>
    <property type="evidence" value="ECO:0007669"/>
    <property type="project" value="UniProtKB-SubCell"/>
</dbReference>
<comment type="subcellular location">
    <subcellularLocation>
        <location evidence="1">Membrane</location>
        <topology evidence="1">Multi-pass membrane protein</topology>
    </subcellularLocation>
</comment>
<comment type="caution">
    <text evidence="8">The sequence shown here is derived from an EMBL/GenBank/DDBJ whole genome shotgun (WGS) entry which is preliminary data.</text>
</comment>
<evidence type="ECO:0000256" key="5">
    <source>
        <dbReference type="ARBA" id="ARBA00038359"/>
    </source>
</evidence>
<evidence type="ECO:0000256" key="6">
    <source>
        <dbReference type="SAM" id="Phobius"/>
    </source>
</evidence>
<feature type="transmembrane region" description="Helical" evidence="6">
    <location>
        <begin position="256"/>
        <end position="276"/>
    </location>
</feature>
<evidence type="ECO:0000256" key="1">
    <source>
        <dbReference type="ARBA" id="ARBA00004141"/>
    </source>
</evidence>